<dbReference type="KEGG" id="azo:azo3713"/>
<dbReference type="AlphaFoldDB" id="A1KBX3"/>
<dbReference type="EMBL" id="AM406670">
    <property type="protein sequence ID" value="CAL96329.1"/>
    <property type="molecule type" value="Genomic_DNA"/>
</dbReference>
<dbReference type="Proteomes" id="UP000002588">
    <property type="component" value="Chromosome"/>
</dbReference>
<organism evidence="5 6">
    <name type="scientific">Azoarcus sp. (strain BH72)</name>
    <dbReference type="NCBI Taxonomy" id="418699"/>
    <lineage>
        <taxon>Bacteria</taxon>
        <taxon>Pseudomonadati</taxon>
        <taxon>Pseudomonadota</taxon>
        <taxon>Betaproteobacteria</taxon>
        <taxon>Rhodocyclales</taxon>
        <taxon>Zoogloeaceae</taxon>
        <taxon>Azoarcus</taxon>
    </lineage>
</organism>
<dbReference type="GO" id="GO:0046677">
    <property type="term" value="P:response to antibiotic"/>
    <property type="evidence" value="ECO:0007669"/>
    <property type="project" value="UniProtKB-KW"/>
</dbReference>
<evidence type="ECO:0000313" key="5">
    <source>
        <dbReference type="EMBL" id="CAL96329.1"/>
    </source>
</evidence>
<evidence type="ECO:0000256" key="1">
    <source>
        <dbReference type="ARBA" id="ARBA00011051"/>
    </source>
</evidence>
<evidence type="ECO:0000313" key="6">
    <source>
        <dbReference type="Proteomes" id="UP000002588"/>
    </source>
</evidence>
<name>A1KBX3_AZOSB</name>
<keyword evidence="3" id="KW-0046">Antibiotic resistance</keyword>
<keyword evidence="6" id="KW-1185">Reference proteome</keyword>
<proteinExistence type="inferred from homology"/>
<dbReference type="STRING" id="62928.azo3713"/>
<dbReference type="SUPFAM" id="SSF54593">
    <property type="entry name" value="Glyoxalase/Bleomycin resistance protein/Dihydroxybiphenyl dioxygenase"/>
    <property type="match status" value="1"/>
</dbReference>
<dbReference type="CDD" id="cd08349">
    <property type="entry name" value="BLMA_like"/>
    <property type="match status" value="1"/>
</dbReference>
<dbReference type="HOGENOM" id="CLU_046006_15_4_4"/>
<dbReference type="InterPro" id="IPR037523">
    <property type="entry name" value="VOC_core"/>
</dbReference>
<dbReference type="PROSITE" id="PS51819">
    <property type="entry name" value="VOC"/>
    <property type="match status" value="1"/>
</dbReference>
<comment type="similarity">
    <text evidence="1">Belongs to the bleomycin resistance protein family.</text>
</comment>
<dbReference type="InterPro" id="IPR000335">
    <property type="entry name" value="Bleomycin-R"/>
</dbReference>
<reference evidence="5 6" key="1">
    <citation type="journal article" date="2006" name="Nat. Biotechnol.">
        <title>Complete genome of the mutualistic, N2-fixing grass endophyte Azoarcus sp. strain BH72.</title>
        <authorList>
            <person name="Krause A."/>
            <person name="Ramakumar A."/>
            <person name="Bartels D."/>
            <person name="Battistoni F."/>
            <person name="Bekel T."/>
            <person name="Boch J."/>
            <person name="Boehm M."/>
            <person name="Friedrich F."/>
            <person name="Hurek T."/>
            <person name="Krause L."/>
            <person name="Linke B."/>
            <person name="McHardy A.C."/>
            <person name="Sarkar A."/>
            <person name="Schneiker S."/>
            <person name="Syed A.A."/>
            <person name="Thauer R."/>
            <person name="Vorhoelter F.-J."/>
            <person name="Weidner S."/>
            <person name="Puehler A."/>
            <person name="Reinhold-Hurek B."/>
            <person name="Kaiser O."/>
            <person name="Goesmann A."/>
        </authorList>
    </citation>
    <scope>NUCLEOTIDE SEQUENCE [LARGE SCALE GENOMIC DNA]</scope>
    <source>
        <strain evidence="5 6">BH72</strain>
    </source>
</reference>
<evidence type="ECO:0000256" key="2">
    <source>
        <dbReference type="ARBA" id="ARBA00021572"/>
    </source>
</evidence>
<evidence type="ECO:0000259" key="4">
    <source>
        <dbReference type="PROSITE" id="PS51819"/>
    </source>
</evidence>
<dbReference type="InterPro" id="IPR029068">
    <property type="entry name" value="Glyas_Bleomycin-R_OHBP_Dase"/>
</dbReference>
<evidence type="ECO:0000256" key="3">
    <source>
        <dbReference type="ARBA" id="ARBA00023251"/>
    </source>
</evidence>
<accession>A1KBX3</accession>
<protein>
    <recommendedName>
        <fullName evidence="2">Bleomycin resistance protein</fullName>
    </recommendedName>
</protein>
<dbReference type="Gene3D" id="3.10.180.10">
    <property type="entry name" value="2,3-Dihydroxybiphenyl 1,2-Dioxygenase, domain 1"/>
    <property type="match status" value="1"/>
</dbReference>
<sequence length="122" mass="13362">MSESIQFVAATPVLASLDIERSVNFFVSRLGFTKLYAAQGEYGIVSNGAVNIHFWACPDAGIPKATSCRVQVCGIEPLYRRCQTLGIVHPNAPLERKPWGNHEFGILDPDGNLVTFHECVDA</sequence>
<dbReference type="RefSeq" id="WP_011767435.1">
    <property type="nucleotide sequence ID" value="NC_008702.1"/>
</dbReference>
<gene>
    <name evidence="5" type="primary">bleO</name>
    <name evidence="5" type="ordered locus">azo3713</name>
</gene>
<feature type="domain" description="VOC" evidence="4">
    <location>
        <begin position="4"/>
        <end position="119"/>
    </location>
</feature>
<dbReference type="eggNOG" id="COG0346">
    <property type="taxonomic scope" value="Bacteria"/>
</dbReference>